<feature type="compositionally biased region" description="Polar residues" evidence="1">
    <location>
        <begin position="270"/>
        <end position="281"/>
    </location>
</feature>
<dbReference type="GO" id="GO:0005634">
    <property type="term" value="C:nucleus"/>
    <property type="evidence" value="ECO:0007669"/>
    <property type="project" value="TreeGrafter"/>
</dbReference>
<evidence type="ECO:0000259" key="2">
    <source>
        <dbReference type="Pfam" id="PF21762"/>
    </source>
</evidence>
<dbReference type="STRING" id="692275.N1QGQ4"/>
<dbReference type="Gene3D" id="3.30.420.10">
    <property type="entry name" value="Ribonuclease H-like superfamily/Ribonuclease H"/>
    <property type="match status" value="1"/>
</dbReference>
<feature type="region of interest" description="Disordered" evidence="1">
    <location>
        <begin position="416"/>
        <end position="439"/>
    </location>
</feature>
<accession>N1QGQ4</accession>
<dbReference type="InterPro" id="IPR012337">
    <property type="entry name" value="RNaseH-like_sf"/>
</dbReference>
<gene>
    <name evidence="3" type="ORF">SEPMUDRAFT_36354</name>
</gene>
<sequence>MIGGENALPSKVPTPNGKQEEVDIPQPREAPLHHTDDDSHENQHLPNANSTYRLGEIEAALSQVKQESASSSSSSSSSSSNAFSSDRKAPFDARKGEHLPSNVELTPFFAVTKYCYTCVPYRWSQSLATAFFDAGKIYTRNWSLYYIYDDEYGLLTFVPTSQVQSLFDEINAKFERANVAIDQWQRENGFVLTFDELPKALRPRFLGQCISRSQYASWIDQLSCERLVRLPTAPTTEDPSIEAVRAKIKVAYLLNTEMQKASRKKRHSETSVTQGDSASNAMQYFGLNPTSDSASVQPGVPEPLLDHTKPVPHAFDQEPILIAIDVEAYEHPPRMITEIGVATLDTRDLKGIAPGENGREWQKFIRGRHLRIAEYKRYKNRRWVKGCPDAFEFGTSEFVPKKNTAAHLSSCFREPYSGGQNANHPSSTTNTNNNNNPTSLWPEHRNLIIVGHDLSQDIKYFESMNVEIRNRRNLIDTLDTIPLFKHYTGDSQASSLGKILLHFDLESWNLHNAGNDAVYTMHALLAICVTSAGERRGLRWTGNGED</sequence>
<name>N1QGQ4_SPHMS</name>
<keyword evidence="4" id="KW-1185">Reference proteome</keyword>
<dbReference type="OMA" id="CVDVESY"/>
<dbReference type="eggNOG" id="ENOG502QTQR">
    <property type="taxonomic scope" value="Eukaryota"/>
</dbReference>
<feature type="region of interest" description="Disordered" evidence="1">
    <location>
        <begin position="1"/>
        <end position="94"/>
    </location>
</feature>
<feature type="compositionally biased region" description="Low complexity" evidence="1">
    <location>
        <begin position="68"/>
        <end position="84"/>
    </location>
</feature>
<organism evidence="3 4">
    <name type="scientific">Sphaerulina musiva (strain SO2202)</name>
    <name type="common">Poplar stem canker fungus</name>
    <name type="synonym">Septoria musiva</name>
    <dbReference type="NCBI Taxonomy" id="692275"/>
    <lineage>
        <taxon>Eukaryota</taxon>
        <taxon>Fungi</taxon>
        <taxon>Dikarya</taxon>
        <taxon>Ascomycota</taxon>
        <taxon>Pezizomycotina</taxon>
        <taxon>Dothideomycetes</taxon>
        <taxon>Dothideomycetidae</taxon>
        <taxon>Mycosphaerellales</taxon>
        <taxon>Mycosphaerellaceae</taxon>
        <taxon>Sphaerulina</taxon>
    </lineage>
</organism>
<dbReference type="PANTHER" id="PTHR28083:SF1">
    <property type="entry name" value="GOOD FOR FULL DBP5 ACTIVITY PROTEIN 2"/>
    <property type="match status" value="1"/>
</dbReference>
<dbReference type="SUPFAM" id="SSF53098">
    <property type="entry name" value="Ribonuclease H-like"/>
    <property type="match status" value="1"/>
</dbReference>
<evidence type="ECO:0000313" key="4">
    <source>
        <dbReference type="Proteomes" id="UP000016931"/>
    </source>
</evidence>
<dbReference type="GeneID" id="27905773"/>
<feature type="compositionally biased region" description="Basic and acidic residues" evidence="1">
    <location>
        <begin position="85"/>
        <end position="94"/>
    </location>
</feature>
<dbReference type="RefSeq" id="XP_016764527.1">
    <property type="nucleotide sequence ID" value="XM_016908636.1"/>
</dbReference>
<protein>
    <recommendedName>
        <fullName evidence="2">Gfd2/YDR514C-like C-terminal domain-containing protein</fullName>
    </recommendedName>
</protein>
<feature type="domain" description="Gfd2/YDR514C-like C-terminal" evidence="2">
    <location>
        <begin position="320"/>
        <end position="527"/>
    </location>
</feature>
<dbReference type="InterPro" id="IPR040151">
    <property type="entry name" value="Gfd2/YDR514C-like"/>
</dbReference>
<evidence type="ECO:0000256" key="1">
    <source>
        <dbReference type="SAM" id="MobiDB-lite"/>
    </source>
</evidence>
<dbReference type="InterPro" id="IPR048519">
    <property type="entry name" value="Gfd2/YDR514C-like_C"/>
</dbReference>
<dbReference type="EMBL" id="KB456260">
    <property type="protein sequence ID" value="EMF16406.1"/>
    <property type="molecule type" value="Genomic_DNA"/>
</dbReference>
<dbReference type="PANTHER" id="PTHR28083">
    <property type="entry name" value="GOOD FOR FULL DBP5 ACTIVITY PROTEIN 2"/>
    <property type="match status" value="1"/>
</dbReference>
<dbReference type="HOGENOM" id="CLU_016815_3_0_1"/>
<dbReference type="AlphaFoldDB" id="N1QGQ4"/>
<dbReference type="Proteomes" id="UP000016931">
    <property type="component" value="Unassembled WGS sequence"/>
</dbReference>
<proteinExistence type="predicted"/>
<feature type="compositionally biased region" description="Low complexity" evidence="1">
    <location>
        <begin position="425"/>
        <end position="439"/>
    </location>
</feature>
<evidence type="ECO:0000313" key="3">
    <source>
        <dbReference type="EMBL" id="EMF16406.1"/>
    </source>
</evidence>
<dbReference type="OrthoDB" id="5953249at2759"/>
<dbReference type="GO" id="GO:0003676">
    <property type="term" value="F:nucleic acid binding"/>
    <property type="evidence" value="ECO:0007669"/>
    <property type="project" value="InterPro"/>
</dbReference>
<dbReference type="Pfam" id="PF21762">
    <property type="entry name" value="DEDDh_C"/>
    <property type="match status" value="1"/>
</dbReference>
<reference evidence="3 4" key="1">
    <citation type="journal article" date="2012" name="PLoS Pathog.">
        <title>Diverse lifestyles and strategies of plant pathogenesis encoded in the genomes of eighteen Dothideomycetes fungi.</title>
        <authorList>
            <person name="Ohm R.A."/>
            <person name="Feau N."/>
            <person name="Henrissat B."/>
            <person name="Schoch C.L."/>
            <person name="Horwitz B.A."/>
            <person name="Barry K.W."/>
            <person name="Condon B.J."/>
            <person name="Copeland A.C."/>
            <person name="Dhillon B."/>
            <person name="Glaser F."/>
            <person name="Hesse C.N."/>
            <person name="Kosti I."/>
            <person name="LaButti K."/>
            <person name="Lindquist E.A."/>
            <person name="Lucas S."/>
            <person name="Salamov A.A."/>
            <person name="Bradshaw R.E."/>
            <person name="Ciuffetti L."/>
            <person name="Hamelin R.C."/>
            <person name="Kema G.H.J."/>
            <person name="Lawrence C."/>
            <person name="Scott J.A."/>
            <person name="Spatafora J.W."/>
            <person name="Turgeon B.G."/>
            <person name="de Wit P.J.G.M."/>
            <person name="Zhong S."/>
            <person name="Goodwin S.B."/>
            <person name="Grigoriev I.V."/>
        </authorList>
    </citation>
    <scope>NUCLEOTIDE SEQUENCE [LARGE SCALE GENOMIC DNA]</scope>
    <source>
        <strain evidence="3 4">SO2202</strain>
    </source>
</reference>
<dbReference type="InterPro" id="IPR036397">
    <property type="entry name" value="RNaseH_sf"/>
</dbReference>
<feature type="region of interest" description="Disordered" evidence="1">
    <location>
        <begin position="261"/>
        <end position="281"/>
    </location>
</feature>
<feature type="compositionally biased region" description="Basic and acidic residues" evidence="1">
    <location>
        <begin position="30"/>
        <end position="43"/>
    </location>
</feature>